<evidence type="ECO:0000256" key="4">
    <source>
        <dbReference type="ARBA" id="ARBA00023027"/>
    </source>
</evidence>
<dbReference type="InterPro" id="IPR006139">
    <property type="entry name" value="D-isomer_2_OHA_DH_cat_dom"/>
</dbReference>
<comment type="similarity">
    <text evidence="1 5">Belongs to the D-isomer specific 2-hydroxyacid dehydrogenase family.</text>
</comment>
<evidence type="ECO:0000259" key="6">
    <source>
        <dbReference type="Pfam" id="PF00389"/>
    </source>
</evidence>
<dbReference type="PANTHER" id="PTHR42789">
    <property type="entry name" value="D-ISOMER SPECIFIC 2-HYDROXYACID DEHYDROGENASE FAMILY PROTEIN (AFU_ORTHOLOGUE AFUA_6G10090)"/>
    <property type="match status" value="1"/>
</dbReference>
<accession>A0ABP9HQL5</accession>
<dbReference type="InterPro" id="IPR029753">
    <property type="entry name" value="D-isomer_DH_CS"/>
</dbReference>
<dbReference type="SUPFAM" id="SSF52283">
    <property type="entry name" value="Formate/glycerate dehydrogenase catalytic domain-like"/>
    <property type="match status" value="1"/>
</dbReference>
<evidence type="ECO:0000256" key="2">
    <source>
        <dbReference type="ARBA" id="ARBA00022605"/>
    </source>
</evidence>
<dbReference type="InterPro" id="IPR036291">
    <property type="entry name" value="NAD(P)-bd_dom_sf"/>
</dbReference>
<dbReference type="PROSITE" id="PS00065">
    <property type="entry name" value="D_2_HYDROXYACID_DH_1"/>
    <property type="match status" value="1"/>
</dbReference>
<evidence type="ECO:0000256" key="3">
    <source>
        <dbReference type="ARBA" id="ARBA00023002"/>
    </source>
</evidence>
<dbReference type="Pfam" id="PF00389">
    <property type="entry name" value="2-Hacid_dh"/>
    <property type="match status" value="1"/>
</dbReference>
<dbReference type="PROSITE" id="PS00671">
    <property type="entry name" value="D_2_HYDROXYACID_DH_3"/>
    <property type="match status" value="1"/>
</dbReference>
<organism evidence="8 9">
    <name type="scientific">Algibacter aquimarinus</name>
    <dbReference type="NCBI Taxonomy" id="1136748"/>
    <lineage>
        <taxon>Bacteria</taxon>
        <taxon>Pseudomonadati</taxon>
        <taxon>Bacteroidota</taxon>
        <taxon>Flavobacteriia</taxon>
        <taxon>Flavobacteriales</taxon>
        <taxon>Flavobacteriaceae</taxon>
        <taxon>Algibacter</taxon>
    </lineage>
</organism>
<sequence length="314" mass="35686">MSKLRIYVSGIDRIADSASKILAENFVLEYVSLNSNDALKNALNTCDIFWFRLNHKLTRDILEEVNCKYILCAVTGLDHIDVKACEDFGITIVSLKNETEFLKEVRATAEHTFGLLLSLIRRTKLAFNHVESGEWDRSLFRGTELYKKKIGILGLGRLGEIVAKYADAFGMEVYYFDIMEKKTNDNFIRCNSIKDLCSKIDILSIHLPYNDDTHFIINREVLDCLNNKVYIVNTSRGGLVNEGDLLEKLNKKEIAGYATDVLFGEPDTKNHLLTLYAASNENVIITPHIGGYTYESVDKTELFIAKKLVNIIHE</sequence>
<dbReference type="InterPro" id="IPR006140">
    <property type="entry name" value="D-isomer_DH_NAD-bd"/>
</dbReference>
<dbReference type="Gene3D" id="3.40.50.720">
    <property type="entry name" value="NAD(P)-binding Rossmann-like Domain"/>
    <property type="match status" value="2"/>
</dbReference>
<evidence type="ECO:0000256" key="5">
    <source>
        <dbReference type="RuleBase" id="RU003719"/>
    </source>
</evidence>
<name>A0ABP9HQL5_9FLAO</name>
<evidence type="ECO:0000259" key="7">
    <source>
        <dbReference type="Pfam" id="PF02826"/>
    </source>
</evidence>
<evidence type="ECO:0000256" key="1">
    <source>
        <dbReference type="ARBA" id="ARBA00005854"/>
    </source>
</evidence>
<dbReference type="Proteomes" id="UP001501692">
    <property type="component" value="Unassembled WGS sequence"/>
</dbReference>
<dbReference type="InterPro" id="IPR050857">
    <property type="entry name" value="D-2-hydroxyacid_DH"/>
</dbReference>
<keyword evidence="9" id="KW-1185">Reference proteome</keyword>
<evidence type="ECO:0000313" key="9">
    <source>
        <dbReference type="Proteomes" id="UP001501692"/>
    </source>
</evidence>
<protein>
    <recommendedName>
        <fullName evidence="10">D-3-phosphoglycerate dehydrogenase</fullName>
    </recommendedName>
</protein>
<dbReference type="EMBL" id="BAABJK010000009">
    <property type="protein sequence ID" value="GAA4975986.1"/>
    <property type="molecule type" value="Genomic_DNA"/>
</dbReference>
<proteinExistence type="inferred from homology"/>
<dbReference type="PANTHER" id="PTHR42789:SF1">
    <property type="entry name" value="D-ISOMER SPECIFIC 2-HYDROXYACID DEHYDROGENASE FAMILY PROTEIN (AFU_ORTHOLOGUE AFUA_6G10090)"/>
    <property type="match status" value="1"/>
</dbReference>
<keyword evidence="2" id="KW-0028">Amino-acid biosynthesis</keyword>
<comment type="caution">
    <text evidence="8">The sequence shown here is derived from an EMBL/GenBank/DDBJ whole genome shotgun (WGS) entry which is preliminary data.</text>
</comment>
<feature type="domain" description="D-isomer specific 2-hydroxyacid dehydrogenase NAD-binding" evidence="7">
    <location>
        <begin position="113"/>
        <end position="290"/>
    </location>
</feature>
<dbReference type="RefSeq" id="WP_345170067.1">
    <property type="nucleotide sequence ID" value="NZ_BAABJK010000009.1"/>
</dbReference>
<evidence type="ECO:0000313" key="8">
    <source>
        <dbReference type="EMBL" id="GAA4975986.1"/>
    </source>
</evidence>
<evidence type="ECO:0008006" key="10">
    <source>
        <dbReference type="Google" id="ProtNLM"/>
    </source>
</evidence>
<gene>
    <name evidence="8" type="ORF">GCM10023315_28470</name>
</gene>
<keyword evidence="3 5" id="KW-0560">Oxidoreductase</keyword>
<dbReference type="Pfam" id="PF02826">
    <property type="entry name" value="2-Hacid_dh_C"/>
    <property type="match status" value="1"/>
</dbReference>
<reference evidence="9" key="1">
    <citation type="journal article" date="2019" name="Int. J. Syst. Evol. Microbiol.">
        <title>The Global Catalogue of Microorganisms (GCM) 10K type strain sequencing project: providing services to taxonomists for standard genome sequencing and annotation.</title>
        <authorList>
            <consortium name="The Broad Institute Genomics Platform"/>
            <consortium name="The Broad Institute Genome Sequencing Center for Infectious Disease"/>
            <person name="Wu L."/>
            <person name="Ma J."/>
        </authorList>
    </citation>
    <scope>NUCLEOTIDE SEQUENCE [LARGE SCALE GENOMIC DNA]</scope>
    <source>
        <strain evidence="9">JCM 18287</strain>
    </source>
</reference>
<feature type="domain" description="D-isomer specific 2-hydroxyacid dehydrogenase catalytic" evidence="6">
    <location>
        <begin position="12"/>
        <end position="313"/>
    </location>
</feature>
<keyword evidence="4" id="KW-0520">NAD</keyword>
<dbReference type="SUPFAM" id="SSF51735">
    <property type="entry name" value="NAD(P)-binding Rossmann-fold domains"/>
    <property type="match status" value="1"/>
</dbReference>
<dbReference type="InterPro" id="IPR029752">
    <property type="entry name" value="D-isomer_DH_CS1"/>
</dbReference>